<evidence type="ECO:0000256" key="3">
    <source>
        <dbReference type="SAM" id="SignalP"/>
    </source>
</evidence>
<keyword evidence="7" id="KW-1185">Reference proteome</keyword>
<feature type="chain" id="PRO_5019785439" evidence="3">
    <location>
        <begin position="19"/>
        <end position="773"/>
    </location>
</feature>
<keyword evidence="1 3" id="KW-0732">Signal</keyword>
<reference evidence="5 7" key="1">
    <citation type="submission" date="2017-12" db="EMBL/GenBank/DDBJ databases">
        <title>Genomic Encyclopedia of Type Strains, Phase III (KMG-III): the genomes of soil and plant-associated and newly described type strains.</title>
        <authorList>
            <person name="Whitman W."/>
        </authorList>
    </citation>
    <scope>NUCLEOTIDE SEQUENCE [LARGE SCALE GENOMIC DNA]</scope>
    <source>
        <strain evidence="5 7">IP-10</strain>
    </source>
</reference>
<organism evidence="6 8">
    <name type="scientific">Flavobacterium lindanitolerans</name>
    <dbReference type="NCBI Taxonomy" id="428988"/>
    <lineage>
        <taxon>Bacteria</taxon>
        <taxon>Pseudomonadati</taxon>
        <taxon>Bacteroidota</taxon>
        <taxon>Flavobacteriia</taxon>
        <taxon>Flavobacteriales</taxon>
        <taxon>Flavobacteriaceae</taxon>
        <taxon>Flavobacterium</taxon>
    </lineage>
</organism>
<feature type="signal peptide" evidence="3">
    <location>
        <begin position="1"/>
        <end position="18"/>
    </location>
</feature>
<dbReference type="Pfam" id="PF18962">
    <property type="entry name" value="Por_Secre_tail"/>
    <property type="match status" value="1"/>
</dbReference>
<comment type="caution">
    <text evidence="6">The sequence shown here is derived from an EMBL/GenBank/DDBJ whole genome shotgun (WGS) entry which is preliminary data.</text>
</comment>
<dbReference type="Proteomes" id="UP000275027">
    <property type="component" value="Unassembled WGS sequence"/>
</dbReference>
<dbReference type="EMBL" id="RCCB01000012">
    <property type="protein sequence ID" value="RLJ24390.1"/>
    <property type="molecule type" value="Genomic_DNA"/>
</dbReference>
<evidence type="ECO:0000313" key="6">
    <source>
        <dbReference type="EMBL" id="RLJ24390.1"/>
    </source>
</evidence>
<evidence type="ECO:0000259" key="4">
    <source>
        <dbReference type="Pfam" id="PF18962"/>
    </source>
</evidence>
<accession>A0A497U151</accession>
<feature type="compositionally biased region" description="Basic and acidic residues" evidence="2">
    <location>
        <begin position="667"/>
        <end position="681"/>
    </location>
</feature>
<evidence type="ECO:0000256" key="1">
    <source>
        <dbReference type="ARBA" id="ARBA00022729"/>
    </source>
</evidence>
<feature type="region of interest" description="Disordered" evidence="2">
    <location>
        <begin position="663"/>
        <end position="689"/>
    </location>
</feature>
<name>A0A497U151_9FLAO</name>
<protein>
    <submittedName>
        <fullName evidence="5 6">Secreted protein (Por secretion system target)</fullName>
    </submittedName>
</protein>
<reference evidence="6 8" key="2">
    <citation type="submission" date="2018-10" db="EMBL/GenBank/DDBJ databases">
        <title>Genomic Encyclopedia of Archaeal and Bacterial Type Strains, Phase II (KMG-II): from individual species to whole genera.</title>
        <authorList>
            <person name="Goeker M."/>
        </authorList>
    </citation>
    <scope>NUCLEOTIDE SEQUENCE [LARGE SCALE GENOMIC DNA]</scope>
    <source>
        <strain evidence="6 8">DSM 21886</strain>
    </source>
</reference>
<dbReference type="InterPro" id="IPR011050">
    <property type="entry name" value="Pectin_lyase_fold/virulence"/>
</dbReference>
<dbReference type="RefSeq" id="WP_101471773.1">
    <property type="nucleotide sequence ID" value="NZ_PJND01000007.1"/>
</dbReference>
<dbReference type="InterPro" id="IPR026444">
    <property type="entry name" value="Secre_tail"/>
</dbReference>
<dbReference type="AlphaFoldDB" id="A0A497U151"/>
<dbReference type="EMBL" id="PJND01000007">
    <property type="protein sequence ID" value="PKW30050.1"/>
    <property type="molecule type" value="Genomic_DNA"/>
</dbReference>
<sequence length="773" mass="87484">MKKNYLLFFLLCFFNLSAQNGTYYLSNLLTSPHNFTNLNDAINYLNSQSTPSTLIMNANIGLTSDLTITEKISLKFQNGFKVTIPNGTILTLNCPIDAGIFQIFDTSVSGKTNGYPLIEQAYPEWWHKPNDFYWTEAIQSAVDFYPKVFFSSKSTPYEISKSIALDLSRNDQAGYILTGVGRSSAFSNYTSQTPEFIFKCVNIPATGYLGGLKFENLNFYCYNAIAIESPGGFGSMDESSPIQNVKINNCRFYQQISNSNPSVISNNNVAISFRKVFDSEISNNYIIGFGTGIKFQGSDINTIHDNRVMNFYHYAICDLAFGTFGSQNTIIHNDLLGYKGDQNKGAFIKSTSRHIIIRDNYLENQPSTQNPQHPNSRIYSYIDCSKRNLTPGTDYYPGEFTKIIDITGNRSDVENNTCTNYIYFIDEKFKSLNLVESPNISAYTLGSTFCTYETSNPVSHILLQMDNINRWDKVINIQSESFKGWENFSSSRYFADASNGDLLISPKNFSHTIVQGQYEMQRFNSRGLMLQKDQAIFVQINQKDSTNLSFGSLPKKLNFKIKVRNYRKTAQDPLDTNNNDLYFSIKTSTVEMPLPLYWTNIEIPDGDNFSTLSVTIPYPFSNAASNQVPADYFDPSKIYYISIAARNSTKEIREMILEAVPPVSSAKQKEKEEEGKDLKSDETEDETTEEIQRIIVNNEIKTYPNPVKDKITFDIKEGDSLKAVELYDTNGKFIQNLTNKITENSVDISTLESGTYFVKIISLSTTSKTIIKK</sequence>
<evidence type="ECO:0000313" key="7">
    <source>
        <dbReference type="Proteomes" id="UP000233767"/>
    </source>
</evidence>
<dbReference type="NCBIfam" id="TIGR04183">
    <property type="entry name" value="Por_Secre_tail"/>
    <property type="match status" value="1"/>
</dbReference>
<evidence type="ECO:0000313" key="5">
    <source>
        <dbReference type="EMBL" id="PKW30050.1"/>
    </source>
</evidence>
<dbReference type="SUPFAM" id="SSF51126">
    <property type="entry name" value="Pectin lyase-like"/>
    <property type="match status" value="1"/>
</dbReference>
<feature type="domain" description="Secretion system C-terminal sorting" evidence="4">
    <location>
        <begin position="703"/>
        <end position="771"/>
    </location>
</feature>
<proteinExistence type="predicted"/>
<dbReference type="Proteomes" id="UP000233767">
    <property type="component" value="Unassembled WGS sequence"/>
</dbReference>
<evidence type="ECO:0000256" key="2">
    <source>
        <dbReference type="SAM" id="MobiDB-lite"/>
    </source>
</evidence>
<evidence type="ECO:0000313" key="8">
    <source>
        <dbReference type="Proteomes" id="UP000275027"/>
    </source>
</evidence>
<gene>
    <name evidence="5" type="ORF">B0G92_1699</name>
    <name evidence="6" type="ORF">CLV50_2271</name>
</gene>